<sequence>MRETTEKIMKAMILRQTAPLSVQLRPLSLVEMGTAEPVANDLLIQVSARGVCQTELDEHCLSTNRSSRIGGKGIHVVVRPPSFDCILVQNE</sequence>
<accession>A0A0J1BGI7</accession>
<evidence type="ECO:0000313" key="1">
    <source>
        <dbReference type="EMBL" id="KLU05662.1"/>
    </source>
</evidence>
<gene>
    <name evidence="1" type="ORF">RISK_002294</name>
</gene>
<protein>
    <recommendedName>
        <fullName evidence="3">Alcohol dehydrogenase</fullName>
    </recommendedName>
</protein>
<proteinExistence type="predicted"/>
<dbReference type="Proteomes" id="UP000036367">
    <property type="component" value="Unassembled WGS sequence"/>
</dbReference>
<evidence type="ECO:0000313" key="2">
    <source>
        <dbReference type="Proteomes" id="UP000036367"/>
    </source>
</evidence>
<dbReference type="EMBL" id="LECT01000017">
    <property type="protein sequence ID" value="KLU05662.1"/>
    <property type="molecule type" value="Genomic_DNA"/>
</dbReference>
<dbReference type="InterPro" id="IPR011032">
    <property type="entry name" value="GroES-like_sf"/>
</dbReference>
<dbReference type="OrthoDB" id="9806940at2"/>
<keyword evidence="2" id="KW-1185">Reference proteome</keyword>
<dbReference type="AlphaFoldDB" id="A0A0J1BGI7"/>
<name>A0A0J1BGI7_RHOIS</name>
<organism evidence="1 2">
    <name type="scientific">Rhodopirellula islandica</name>
    <dbReference type="NCBI Taxonomy" id="595434"/>
    <lineage>
        <taxon>Bacteria</taxon>
        <taxon>Pseudomonadati</taxon>
        <taxon>Planctomycetota</taxon>
        <taxon>Planctomycetia</taxon>
        <taxon>Pirellulales</taxon>
        <taxon>Pirellulaceae</taxon>
        <taxon>Rhodopirellula</taxon>
    </lineage>
</organism>
<dbReference type="SUPFAM" id="SSF50129">
    <property type="entry name" value="GroES-like"/>
    <property type="match status" value="1"/>
</dbReference>
<evidence type="ECO:0008006" key="3">
    <source>
        <dbReference type="Google" id="ProtNLM"/>
    </source>
</evidence>
<reference evidence="1" key="1">
    <citation type="submission" date="2015-05" db="EMBL/GenBank/DDBJ databases">
        <title>Permanent draft genome of Rhodopirellula islandicus K833.</title>
        <authorList>
            <person name="Kizina J."/>
            <person name="Richter M."/>
            <person name="Glockner F.O."/>
            <person name="Harder J."/>
        </authorList>
    </citation>
    <scope>NUCLEOTIDE SEQUENCE [LARGE SCALE GENOMIC DNA]</scope>
    <source>
        <strain evidence="1">K833</strain>
    </source>
</reference>
<dbReference type="PATRIC" id="fig|595434.4.peg.2189"/>
<dbReference type="STRING" id="595434.RISK_002294"/>
<comment type="caution">
    <text evidence="1">The sequence shown here is derived from an EMBL/GenBank/DDBJ whole genome shotgun (WGS) entry which is preliminary data.</text>
</comment>